<dbReference type="PANTHER" id="PTHR33692:SF1">
    <property type="entry name" value="RIBOSOME MATURATION FACTOR RIMM"/>
    <property type="match status" value="1"/>
</dbReference>
<accession>A0A6A8DH57</accession>
<dbReference type="GO" id="GO:0043022">
    <property type="term" value="F:ribosome binding"/>
    <property type="evidence" value="ECO:0007669"/>
    <property type="project" value="InterPro"/>
</dbReference>
<evidence type="ECO:0000256" key="4">
    <source>
        <dbReference type="ARBA" id="ARBA00023186"/>
    </source>
</evidence>
<evidence type="ECO:0000256" key="5">
    <source>
        <dbReference type="HAMAP-Rule" id="MF_00014"/>
    </source>
</evidence>
<dbReference type="Gene3D" id="2.30.30.240">
    <property type="entry name" value="PRC-barrel domain"/>
    <property type="match status" value="1"/>
</dbReference>
<dbReference type="Proteomes" id="UP000799092">
    <property type="component" value="Unassembled WGS sequence"/>
</dbReference>
<feature type="domain" description="RimM N-terminal" evidence="6">
    <location>
        <begin position="8"/>
        <end position="90"/>
    </location>
</feature>
<dbReference type="Pfam" id="PF05239">
    <property type="entry name" value="PRC"/>
    <property type="match status" value="1"/>
</dbReference>
<dbReference type="GO" id="GO:0005737">
    <property type="term" value="C:cytoplasm"/>
    <property type="evidence" value="ECO:0007669"/>
    <property type="project" value="UniProtKB-SubCell"/>
</dbReference>
<evidence type="ECO:0000313" key="9">
    <source>
        <dbReference type="Proteomes" id="UP000799092"/>
    </source>
</evidence>
<keyword evidence="3 5" id="KW-0698">rRNA processing</keyword>
<feature type="domain" description="PRC-barrel" evidence="7">
    <location>
        <begin position="98"/>
        <end position="171"/>
    </location>
</feature>
<keyword evidence="2 5" id="KW-0690">Ribosome biogenesis</keyword>
<dbReference type="PANTHER" id="PTHR33692">
    <property type="entry name" value="RIBOSOME MATURATION FACTOR RIMM"/>
    <property type="match status" value="1"/>
</dbReference>
<reference evidence="8" key="1">
    <citation type="submission" date="2019-11" db="EMBL/GenBank/DDBJ databases">
        <authorList>
            <person name="Li J."/>
        </authorList>
    </citation>
    <scope>NUCLEOTIDE SEQUENCE</scope>
    <source>
        <strain evidence="8">B6B</strain>
    </source>
</reference>
<dbReference type="InterPro" id="IPR009000">
    <property type="entry name" value="Transl_B-barrel_sf"/>
</dbReference>
<dbReference type="RefSeq" id="WP_153735885.1">
    <property type="nucleotide sequence ID" value="NZ_WJNG01000004.1"/>
</dbReference>
<dbReference type="NCBIfam" id="TIGR02273">
    <property type="entry name" value="16S_RimM"/>
    <property type="match status" value="1"/>
</dbReference>
<dbReference type="OrthoDB" id="9810331at2"/>
<dbReference type="Gene3D" id="2.40.30.60">
    <property type="entry name" value="RimM"/>
    <property type="match status" value="1"/>
</dbReference>
<dbReference type="GO" id="GO:0005840">
    <property type="term" value="C:ribosome"/>
    <property type="evidence" value="ECO:0007669"/>
    <property type="project" value="InterPro"/>
</dbReference>
<organism evidence="8 9">
    <name type="scientific">Aquibacillus halophilus</name>
    <dbReference type="NCBI Taxonomy" id="930132"/>
    <lineage>
        <taxon>Bacteria</taxon>
        <taxon>Bacillati</taxon>
        <taxon>Bacillota</taxon>
        <taxon>Bacilli</taxon>
        <taxon>Bacillales</taxon>
        <taxon>Bacillaceae</taxon>
        <taxon>Aquibacillus</taxon>
    </lineage>
</organism>
<keyword evidence="9" id="KW-1185">Reference proteome</keyword>
<comment type="domain">
    <text evidence="5">The PRC barrel domain binds ribosomal protein uS19.</text>
</comment>
<evidence type="ECO:0000256" key="2">
    <source>
        <dbReference type="ARBA" id="ARBA00022517"/>
    </source>
</evidence>
<dbReference type="SUPFAM" id="SSF50447">
    <property type="entry name" value="Translation proteins"/>
    <property type="match status" value="1"/>
</dbReference>
<comment type="function">
    <text evidence="5">An accessory protein needed during the final step in the assembly of 30S ribosomal subunit, possibly for assembly of the head region. Essential for efficient processing of 16S rRNA. May be needed both before and after RbfA during the maturation of 16S rRNA. It has affinity for free ribosomal 30S subunits but not for 70S ribosomes.</text>
</comment>
<comment type="similarity">
    <text evidence="5">Belongs to the RimM family.</text>
</comment>
<dbReference type="GO" id="GO:0006364">
    <property type="term" value="P:rRNA processing"/>
    <property type="evidence" value="ECO:0007669"/>
    <property type="project" value="UniProtKB-UniRule"/>
</dbReference>
<evidence type="ECO:0000259" key="7">
    <source>
        <dbReference type="Pfam" id="PF05239"/>
    </source>
</evidence>
<dbReference type="InterPro" id="IPR011961">
    <property type="entry name" value="RimM"/>
</dbReference>
<dbReference type="InterPro" id="IPR027275">
    <property type="entry name" value="PRC-brl_dom"/>
</dbReference>
<evidence type="ECO:0000313" key="8">
    <source>
        <dbReference type="EMBL" id="MRH42237.1"/>
    </source>
</evidence>
<dbReference type="InterPro" id="IPR011033">
    <property type="entry name" value="PRC_barrel-like_sf"/>
</dbReference>
<keyword evidence="1 5" id="KW-0963">Cytoplasm</keyword>
<dbReference type="HAMAP" id="MF_00014">
    <property type="entry name" value="Ribosome_mat_RimM"/>
    <property type="match status" value="1"/>
</dbReference>
<evidence type="ECO:0000256" key="3">
    <source>
        <dbReference type="ARBA" id="ARBA00022552"/>
    </source>
</evidence>
<dbReference type="AlphaFoldDB" id="A0A6A8DH57"/>
<proteinExistence type="inferred from homology"/>
<comment type="subunit">
    <text evidence="5">Binds ribosomal protein uS19.</text>
</comment>
<sequence>MEKKLFNVGKVVNTHGIKGEVKVVRITDFEDRFKKGQKLYWVGKDGDKPIPLTVAGHRIHKNFDLLYFESYNSINDVESLRDGLLKISEEYLTSLDDGEYYYHEIIDCTVQTTTGEVLGKVKEILSPGANDVWVIERLKQKDLLIPYIEDVVKEVDVGEKKIVIEPMEGLLD</sequence>
<evidence type="ECO:0000256" key="1">
    <source>
        <dbReference type="ARBA" id="ARBA00022490"/>
    </source>
</evidence>
<dbReference type="InterPro" id="IPR036976">
    <property type="entry name" value="RimM_N_sf"/>
</dbReference>
<name>A0A6A8DH57_9BACI</name>
<dbReference type="GO" id="GO:0042274">
    <property type="term" value="P:ribosomal small subunit biogenesis"/>
    <property type="evidence" value="ECO:0007669"/>
    <property type="project" value="UniProtKB-UniRule"/>
</dbReference>
<protein>
    <recommendedName>
        <fullName evidence="5">Ribosome maturation factor RimM</fullName>
    </recommendedName>
</protein>
<keyword evidence="4 5" id="KW-0143">Chaperone</keyword>
<comment type="caution">
    <text evidence="8">The sequence shown here is derived from an EMBL/GenBank/DDBJ whole genome shotgun (WGS) entry which is preliminary data.</text>
</comment>
<dbReference type="Pfam" id="PF01782">
    <property type="entry name" value="RimM"/>
    <property type="match status" value="1"/>
</dbReference>
<gene>
    <name evidence="5 8" type="primary">rimM</name>
    <name evidence="8" type="ORF">GH741_06035</name>
</gene>
<evidence type="ECO:0000259" key="6">
    <source>
        <dbReference type="Pfam" id="PF01782"/>
    </source>
</evidence>
<dbReference type="InterPro" id="IPR002676">
    <property type="entry name" value="RimM_N"/>
</dbReference>
<dbReference type="EMBL" id="WJNG01000004">
    <property type="protein sequence ID" value="MRH42237.1"/>
    <property type="molecule type" value="Genomic_DNA"/>
</dbReference>
<dbReference type="SUPFAM" id="SSF50346">
    <property type="entry name" value="PRC-barrel domain"/>
    <property type="match status" value="1"/>
</dbReference>
<comment type="subcellular location">
    <subcellularLocation>
        <location evidence="5">Cytoplasm</location>
    </subcellularLocation>
</comment>